<evidence type="ECO:0000313" key="3">
    <source>
        <dbReference type="Proteomes" id="UP000054549"/>
    </source>
</evidence>
<dbReference type="AlphaFoldDB" id="A0A0C2S882"/>
<dbReference type="STRING" id="946122.A0A0C2S882"/>
<evidence type="ECO:0000313" key="2">
    <source>
        <dbReference type="EMBL" id="KIL58975.1"/>
    </source>
</evidence>
<proteinExistence type="predicted"/>
<keyword evidence="3" id="KW-1185">Reference proteome</keyword>
<dbReference type="EMBL" id="KN818325">
    <property type="protein sequence ID" value="KIL58975.1"/>
    <property type="molecule type" value="Genomic_DNA"/>
</dbReference>
<name>A0A0C2S882_AMAMK</name>
<reference evidence="2 3" key="1">
    <citation type="submission" date="2014-04" db="EMBL/GenBank/DDBJ databases">
        <title>Evolutionary Origins and Diversification of the Mycorrhizal Mutualists.</title>
        <authorList>
            <consortium name="DOE Joint Genome Institute"/>
            <consortium name="Mycorrhizal Genomics Consortium"/>
            <person name="Kohler A."/>
            <person name="Kuo A."/>
            <person name="Nagy L.G."/>
            <person name="Floudas D."/>
            <person name="Copeland A."/>
            <person name="Barry K.W."/>
            <person name="Cichocki N."/>
            <person name="Veneault-Fourrey C."/>
            <person name="LaButti K."/>
            <person name="Lindquist E.A."/>
            <person name="Lipzen A."/>
            <person name="Lundell T."/>
            <person name="Morin E."/>
            <person name="Murat C."/>
            <person name="Riley R."/>
            <person name="Ohm R."/>
            <person name="Sun H."/>
            <person name="Tunlid A."/>
            <person name="Henrissat B."/>
            <person name="Grigoriev I.V."/>
            <person name="Hibbett D.S."/>
            <person name="Martin F."/>
        </authorList>
    </citation>
    <scope>NUCLEOTIDE SEQUENCE [LARGE SCALE GENOMIC DNA]</scope>
    <source>
        <strain evidence="2 3">Koide BX008</strain>
    </source>
</reference>
<sequence length="463" mass="52554">MNGTDISGVGRTSRWESEEERQEINESTCGVKEAPQLLDQKQAIVRREGLKSETERGVIALNALSPIKRLSNDVLCHIFELHCKDSLPVTFPLDHEVWGLAPPQITLSRVCSAWREIMLDVPTFWRSVRIVPGDFDTQALVSAVKVANTWLSRAKGLPCSIDIDFPEDDSWDSESFWEKDWHKNIIRNLISLHKFKKLGVTFARHHLRDLLELPDDKLSCVEGLCVRYRPDEGGETSPLDLHKLSNLTSFSLLPEPFYDYAYSDPSEGYSDFAGLPWHNLRHIHICAIVPVPFCLDALAHCSAVLETCSLAINGESRDHTFTFSPRVPVHLSQLRQLQVIVCSSFRYDEILESFLLSLRFPRSSSLTLGFLDDPLISIDLEIIMMVQNASQMHLEELIIEELIIPDSTLNVDVRTLMTAFPSLRRINRRNWQGGPLLHEACPSSVQDCCPQVVFYPQRTVHTA</sequence>
<protein>
    <recommendedName>
        <fullName evidence="4">F-box domain-containing protein</fullName>
    </recommendedName>
</protein>
<organism evidence="2 3">
    <name type="scientific">Amanita muscaria (strain Koide BX008)</name>
    <dbReference type="NCBI Taxonomy" id="946122"/>
    <lineage>
        <taxon>Eukaryota</taxon>
        <taxon>Fungi</taxon>
        <taxon>Dikarya</taxon>
        <taxon>Basidiomycota</taxon>
        <taxon>Agaricomycotina</taxon>
        <taxon>Agaricomycetes</taxon>
        <taxon>Agaricomycetidae</taxon>
        <taxon>Agaricales</taxon>
        <taxon>Pluteineae</taxon>
        <taxon>Amanitaceae</taxon>
        <taxon>Amanita</taxon>
    </lineage>
</organism>
<dbReference type="OrthoDB" id="3057781at2759"/>
<accession>A0A0C2S882</accession>
<feature type="region of interest" description="Disordered" evidence="1">
    <location>
        <begin position="1"/>
        <end position="29"/>
    </location>
</feature>
<evidence type="ECO:0008006" key="4">
    <source>
        <dbReference type="Google" id="ProtNLM"/>
    </source>
</evidence>
<dbReference type="Proteomes" id="UP000054549">
    <property type="component" value="Unassembled WGS sequence"/>
</dbReference>
<evidence type="ECO:0000256" key="1">
    <source>
        <dbReference type="SAM" id="MobiDB-lite"/>
    </source>
</evidence>
<gene>
    <name evidence="2" type="ORF">M378DRAFT_27268</name>
</gene>
<dbReference type="InParanoid" id="A0A0C2S882"/>
<dbReference type="HOGENOM" id="CLU_036613_0_0_1"/>